<dbReference type="InterPro" id="IPR044215">
    <property type="entry name" value="PIG-H"/>
</dbReference>
<evidence type="ECO:0000313" key="7">
    <source>
        <dbReference type="Proteomes" id="UP000038009"/>
    </source>
</evidence>
<dbReference type="PANTHER" id="PTHR15231">
    <property type="entry name" value="PHOSPHATIDYLINOSITOL N-ACETYLGLUCOSAMINYLTRANSFERASE SUBUNIT H"/>
    <property type="match status" value="1"/>
</dbReference>
<dbReference type="Proteomes" id="UP000038009">
    <property type="component" value="Unassembled WGS sequence"/>
</dbReference>
<keyword evidence="4" id="KW-0472">Membrane</keyword>
<evidence type="ECO:0000256" key="2">
    <source>
        <dbReference type="ARBA" id="ARBA00009610"/>
    </source>
</evidence>
<evidence type="ECO:0000256" key="1">
    <source>
        <dbReference type="ARBA" id="ARBA00004687"/>
    </source>
</evidence>
<name>A0A0N1I406_LEPSE</name>
<dbReference type="UniPathway" id="UPA00196"/>
<organism evidence="6 7">
    <name type="scientific">Leptomonas seymouri</name>
    <dbReference type="NCBI Taxonomy" id="5684"/>
    <lineage>
        <taxon>Eukaryota</taxon>
        <taxon>Discoba</taxon>
        <taxon>Euglenozoa</taxon>
        <taxon>Kinetoplastea</taxon>
        <taxon>Metakinetoplastina</taxon>
        <taxon>Trypanosomatida</taxon>
        <taxon>Trypanosomatidae</taxon>
        <taxon>Leishmaniinae</taxon>
        <taxon>Leptomonas</taxon>
    </lineage>
</organism>
<sequence>MQSRRSKVVPDPLVYPGKATTTTAGNDAPLDGSAATNHSGVQQPSLFRVASPSTAQPSTSLMGGVESFSPGLNVYRSGGVAGATTSFPPKTTVLVDHHVTNTGAVVRLEQVDYSKAMRAYRVCRQEGGSTSYDGGSSSNGAAAGSVAPFASSGSSGIGASGSAAAPLFTSNNGSSTSSTTITSTSSTTGLSGSNSNYSCVSGSGHSPAPWSVVLRRLFGAADMLLLAIAVSCVLVLVSRMQASRQIKSSGSSGGGGGPSHLGASAASASWIVSLLAHLVGGRAGTRVGTHGLDGLEGGALSASERFNSNAVATCKSDDGALVPTSTSTASASYTQATRAAAALDTSVTLALFFFSVVLLAKRLGSAFTRVYVEEVFVMRGVGLQFTSYGIFNTLRYKVFVDLQMLRSLVIHDAFFRYQPIFYLSSSVENRAERMVYFPDTLPRLAVLRPVLNGIRGVLYGELEEGPSLAELEECWNTSSPDISEGEPFTEDSFA</sequence>
<evidence type="ECO:0000256" key="4">
    <source>
        <dbReference type="SAM" id="Phobius"/>
    </source>
</evidence>
<dbReference type="GO" id="GO:0000506">
    <property type="term" value="C:glycosylphosphatidylinositol-N-acetylglucosaminyltransferase (GPI-GnT) complex"/>
    <property type="evidence" value="ECO:0007669"/>
    <property type="project" value="InterPro"/>
</dbReference>
<reference evidence="6 7" key="1">
    <citation type="journal article" date="2015" name="PLoS Pathog.">
        <title>Leptomonas seymouri: Adaptations to the Dixenous Life Cycle Analyzed by Genome Sequencing, Transcriptome Profiling and Co-infection with Leishmania donovani.</title>
        <authorList>
            <person name="Kraeva N."/>
            <person name="Butenko A."/>
            <person name="Hlavacova J."/>
            <person name="Kostygov A."/>
            <person name="Myskova J."/>
            <person name="Grybchuk D."/>
            <person name="Lestinova T."/>
            <person name="Votypka J."/>
            <person name="Volf P."/>
            <person name="Opperdoes F."/>
            <person name="Flegontov P."/>
            <person name="Lukes J."/>
            <person name="Yurchenko V."/>
        </authorList>
    </citation>
    <scope>NUCLEOTIDE SEQUENCE [LARGE SCALE GENOMIC DNA]</scope>
    <source>
        <strain evidence="6 7">ATCC 30220</strain>
    </source>
</reference>
<keyword evidence="7" id="KW-1185">Reference proteome</keyword>
<dbReference type="InterPro" id="IPR019328">
    <property type="entry name" value="PIGH-H_dom"/>
</dbReference>
<accession>A0A0N1I406</accession>
<comment type="caution">
    <text evidence="6">The sequence shown here is derived from an EMBL/GenBank/DDBJ whole genome shotgun (WGS) entry which is preliminary data.</text>
</comment>
<dbReference type="EMBL" id="LJSK01000003">
    <property type="protein sequence ID" value="KPI90661.1"/>
    <property type="molecule type" value="Genomic_DNA"/>
</dbReference>
<dbReference type="VEuPathDB" id="TriTrypDB:Lsey_0003_0540"/>
<feature type="transmembrane region" description="Helical" evidence="4">
    <location>
        <begin position="217"/>
        <end position="237"/>
    </location>
</feature>
<dbReference type="Pfam" id="PF10181">
    <property type="entry name" value="PIG-H"/>
    <property type="match status" value="1"/>
</dbReference>
<feature type="region of interest" description="Disordered" evidence="3">
    <location>
        <begin position="171"/>
        <end position="193"/>
    </location>
</feature>
<feature type="transmembrane region" description="Helical" evidence="4">
    <location>
        <begin position="339"/>
        <end position="360"/>
    </location>
</feature>
<gene>
    <name evidence="6" type="ORF">ABL78_0257</name>
</gene>
<evidence type="ECO:0000256" key="3">
    <source>
        <dbReference type="SAM" id="MobiDB-lite"/>
    </source>
</evidence>
<evidence type="ECO:0000259" key="5">
    <source>
        <dbReference type="Pfam" id="PF10181"/>
    </source>
</evidence>
<protein>
    <recommendedName>
        <fullName evidence="5">Phosphatidylinositol N-acetylglucosaminyltransferase subunit H conserved domain-containing protein</fullName>
    </recommendedName>
</protein>
<comment type="pathway">
    <text evidence="1">Glycolipid biosynthesis; glycosylphosphatidylinositol-anchor biosynthesis.</text>
</comment>
<feature type="domain" description="Phosphatidylinositol N-acetylglucosaminyltransferase subunit H conserved" evidence="5">
    <location>
        <begin position="375"/>
        <end position="438"/>
    </location>
</feature>
<comment type="similarity">
    <text evidence="2">Belongs to the PIGH family.</text>
</comment>
<evidence type="ECO:0000313" key="6">
    <source>
        <dbReference type="EMBL" id="KPI90661.1"/>
    </source>
</evidence>
<feature type="region of interest" description="Disordered" evidence="3">
    <location>
        <begin position="1"/>
        <end position="38"/>
    </location>
</feature>
<dbReference type="OrthoDB" id="6256716at2759"/>
<keyword evidence="4" id="KW-0812">Transmembrane</keyword>
<dbReference type="GO" id="GO:0006506">
    <property type="term" value="P:GPI anchor biosynthetic process"/>
    <property type="evidence" value="ECO:0007669"/>
    <property type="project" value="UniProtKB-UniPathway"/>
</dbReference>
<dbReference type="OMA" id="YRVCRQE"/>
<dbReference type="AlphaFoldDB" id="A0A0N1I406"/>
<dbReference type="PANTHER" id="PTHR15231:SF1">
    <property type="entry name" value="PHOSPHATIDYLINOSITOL N-ACETYLGLUCOSAMINYLTRANSFERASE SUBUNIT H"/>
    <property type="match status" value="1"/>
</dbReference>
<proteinExistence type="inferred from homology"/>
<keyword evidence="4" id="KW-1133">Transmembrane helix</keyword>